<dbReference type="Pfam" id="PF02362">
    <property type="entry name" value="B3"/>
    <property type="match status" value="1"/>
</dbReference>
<feature type="domain" description="TF-B3" evidence="7">
    <location>
        <begin position="68"/>
        <end position="161"/>
    </location>
</feature>
<dbReference type="PROSITE" id="PS50863">
    <property type="entry name" value="B3"/>
    <property type="match status" value="1"/>
</dbReference>
<dbReference type="SUPFAM" id="SSF101936">
    <property type="entry name" value="DNA-binding pseudobarrel domain"/>
    <property type="match status" value="1"/>
</dbReference>
<dbReference type="Proteomes" id="UP001412067">
    <property type="component" value="Unassembled WGS sequence"/>
</dbReference>
<feature type="compositionally biased region" description="Basic and acidic residues" evidence="6">
    <location>
        <begin position="1"/>
        <end position="10"/>
    </location>
</feature>
<accession>A0ABR2N4L7</accession>
<dbReference type="PANTHER" id="PTHR31920:SF144">
    <property type="entry name" value="B3 DOMAIN-CONTAINING PROTEIN OS02G0598200"/>
    <property type="match status" value="1"/>
</dbReference>
<dbReference type="InterPro" id="IPR015300">
    <property type="entry name" value="DNA-bd_pseudobarrel_sf"/>
</dbReference>
<protein>
    <submittedName>
        <fullName evidence="8">B3 domain-containing protein</fullName>
    </submittedName>
</protein>
<sequence length="808" mass="89133">MKTEERLIGRERRRKKQESLECPPTPLKAKRGRKPSSPSPQAPSPPSLPPPSSPGPFSFFKIMIGDFNKVLLPNIGLLSSHLQYIPPMAACTLKDLEKKFVYIEDTDGKYWNVKISMVDGSLAFQKGWDEFFSAHSITVGEFVLFTYTGGLLFTARIFGTSSLERVDFRVKKKRGRCAKERCITELKSDFVPLSKRKKVSHAFEVKQSQSNNDVTQMLERGKESAQFDFPSAKAFANEPDDIEKTRNFAFKAHSDSKLALPEISDSHKMGTNGKMEESTSHSLEKLISEPHSENTNVLSNPEHAECSQVEFDLIKPDAIPDKLFLTVDGICYKTLDENLAQIATETSFNVNGHEEHTYQNEHANFGSKINAPCEDISEISSNHTLVFPSSEKESLISTNEEYEDLQIKGKLNNENLSDVVLSSLKKCFSDHLVAKFVIIYVDRAERSQMESDMIEPNGISSKIFLTADGICYNTLDENLTEIATGTCLDVNEQEDSICQNEHSVSVVSSNCILVCGTIKEENLVPSSEEYGGLQLNECSQIGISMIEPDGVADKVCLTSDGICHNTLDDKFAELAIETSVINGEEEPACEDENATFGSEITVPCELISVVSSNPMLLCASEKKEILMSTSEENVDLQMKGIGHDAFIDEDVRDATPCSSCKSNALTERRDSVDLPSPTCVSFSVCLSDDLQSSLEQNKSDTAKLLPWLTHRSPGSPIKQKSVKKVKRDLATVEPSSPNVPPSTPGHGLTPPDETQVPSTTFICDMLKSLDVTHSSVIAGGIILRRKTSERSLWISTPPLAATRVAKQS</sequence>
<dbReference type="PANTHER" id="PTHR31920">
    <property type="entry name" value="B3 DOMAIN-CONTAINING"/>
    <property type="match status" value="1"/>
</dbReference>
<dbReference type="EMBL" id="JBBWWR010000001">
    <property type="protein sequence ID" value="KAK8971076.1"/>
    <property type="molecule type" value="Genomic_DNA"/>
</dbReference>
<comment type="caution">
    <text evidence="8">The sequence shown here is derived from an EMBL/GenBank/DDBJ whole genome shotgun (WGS) entry which is preliminary data.</text>
</comment>
<evidence type="ECO:0000313" key="9">
    <source>
        <dbReference type="Proteomes" id="UP001412067"/>
    </source>
</evidence>
<dbReference type="CDD" id="cd10017">
    <property type="entry name" value="B3_DNA"/>
    <property type="match status" value="1"/>
</dbReference>
<evidence type="ECO:0000256" key="1">
    <source>
        <dbReference type="ARBA" id="ARBA00004123"/>
    </source>
</evidence>
<keyword evidence="4" id="KW-0804">Transcription</keyword>
<keyword evidence="3" id="KW-0238">DNA-binding</keyword>
<feature type="region of interest" description="Disordered" evidence="6">
    <location>
        <begin position="1"/>
        <end position="51"/>
    </location>
</feature>
<keyword evidence="9" id="KW-1185">Reference proteome</keyword>
<reference evidence="8 9" key="1">
    <citation type="journal article" date="2022" name="Nat. Plants">
        <title>Genomes of leafy and leafless Platanthera orchids illuminate the evolution of mycoheterotrophy.</title>
        <authorList>
            <person name="Li M.H."/>
            <person name="Liu K.W."/>
            <person name="Li Z."/>
            <person name="Lu H.C."/>
            <person name="Ye Q.L."/>
            <person name="Zhang D."/>
            <person name="Wang J.Y."/>
            <person name="Li Y.F."/>
            <person name="Zhong Z.M."/>
            <person name="Liu X."/>
            <person name="Yu X."/>
            <person name="Liu D.K."/>
            <person name="Tu X.D."/>
            <person name="Liu B."/>
            <person name="Hao Y."/>
            <person name="Liao X.Y."/>
            <person name="Jiang Y.T."/>
            <person name="Sun W.H."/>
            <person name="Chen J."/>
            <person name="Chen Y.Q."/>
            <person name="Ai Y."/>
            <person name="Zhai J.W."/>
            <person name="Wu S.S."/>
            <person name="Zhou Z."/>
            <person name="Hsiao Y.Y."/>
            <person name="Wu W.L."/>
            <person name="Chen Y.Y."/>
            <person name="Lin Y.F."/>
            <person name="Hsu J.L."/>
            <person name="Li C.Y."/>
            <person name="Wang Z.W."/>
            <person name="Zhao X."/>
            <person name="Zhong W.Y."/>
            <person name="Ma X.K."/>
            <person name="Ma L."/>
            <person name="Huang J."/>
            <person name="Chen G.Z."/>
            <person name="Huang M.Z."/>
            <person name="Huang L."/>
            <person name="Peng D.H."/>
            <person name="Luo Y.B."/>
            <person name="Zou S.Q."/>
            <person name="Chen S.P."/>
            <person name="Lan S."/>
            <person name="Tsai W.C."/>
            <person name="Van de Peer Y."/>
            <person name="Liu Z.J."/>
        </authorList>
    </citation>
    <scope>NUCLEOTIDE SEQUENCE [LARGE SCALE GENOMIC DNA]</scope>
    <source>
        <strain evidence="8">Lor288</strain>
    </source>
</reference>
<evidence type="ECO:0000256" key="6">
    <source>
        <dbReference type="SAM" id="MobiDB-lite"/>
    </source>
</evidence>
<keyword evidence="2" id="KW-0805">Transcription regulation</keyword>
<gene>
    <name evidence="8" type="ORF">KSP40_PGU003600</name>
</gene>
<feature type="compositionally biased region" description="Pro residues" evidence="6">
    <location>
        <begin position="37"/>
        <end position="51"/>
    </location>
</feature>
<dbReference type="SMART" id="SM01019">
    <property type="entry name" value="B3"/>
    <property type="match status" value="1"/>
</dbReference>
<evidence type="ECO:0000256" key="4">
    <source>
        <dbReference type="ARBA" id="ARBA00023163"/>
    </source>
</evidence>
<feature type="region of interest" description="Disordered" evidence="6">
    <location>
        <begin position="730"/>
        <end position="754"/>
    </location>
</feature>
<organism evidence="8 9">
    <name type="scientific">Platanthera guangdongensis</name>
    <dbReference type="NCBI Taxonomy" id="2320717"/>
    <lineage>
        <taxon>Eukaryota</taxon>
        <taxon>Viridiplantae</taxon>
        <taxon>Streptophyta</taxon>
        <taxon>Embryophyta</taxon>
        <taxon>Tracheophyta</taxon>
        <taxon>Spermatophyta</taxon>
        <taxon>Magnoliopsida</taxon>
        <taxon>Liliopsida</taxon>
        <taxon>Asparagales</taxon>
        <taxon>Orchidaceae</taxon>
        <taxon>Orchidoideae</taxon>
        <taxon>Orchideae</taxon>
        <taxon>Orchidinae</taxon>
        <taxon>Platanthera</taxon>
    </lineage>
</organism>
<proteinExistence type="predicted"/>
<evidence type="ECO:0000256" key="3">
    <source>
        <dbReference type="ARBA" id="ARBA00023125"/>
    </source>
</evidence>
<name>A0ABR2N4L7_9ASPA</name>
<evidence type="ECO:0000313" key="8">
    <source>
        <dbReference type="EMBL" id="KAK8971076.1"/>
    </source>
</evidence>
<dbReference type="InterPro" id="IPR050655">
    <property type="entry name" value="Plant_B3_domain"/>
</dbReference>
<evidence type="ECO:0000259" key="7">
    <source>
        <dbReference type="PROSITE" id="PS50863"/>
    </source>
</evidence>
<dbReference type="Gene3D" id="2.40.330.10">
    <property type="entry name" value="DNA-binding pseudobarrel domain"/>
    <property type="match status" value="1"/>
</dbReference>
<dbReference type="InterPro" id="IPR003340">
    <property type="entry name" value="B3_DNA-bd"/>
</dbReference>
<keyword evidence="5" id="KW-0539">Nucleus</keyword>
<comment type="subcellular location">
    <subcellularLocation>
        <location evidence="1">Nucleus</location>
    </subcellularLocation>
</comment>
<evidence type="ECO:0000256" key="5">
    <source>
        <dbReference type="ARBA" id="ARBA00023242"/>
    </source>
</evidence>
<evidence type="ECO:0000256" key="2">
    <source>
        <dbReference type="ARBA" id="ARBA00023015"/>
    </source>
</evidence>